<dbReference type="Pfam" id="PF02737">
    <property type="entry name" value="3HCDH_N"/>
    <property type="match status" value="1"/>
</dbReference>
<keyword evidence="6" id="KW-0443">Lipid metabolism</keyword>
<dbReference type="Gene3D" id="3.90.226.10">
    <property type="entry name" value="2-enoyl-CoA Hydratase, Chain A, domain 1"/>
    <property type="match status" value="1"/>
</dbReference>
<evidence type="ECO:0000256" key="1">
    <source>
        <dbReference type="ARBA" id="ARBA00005005"/>
    </source>
</evidence>
<keyword evidence="2" id="KW-0276">Fatty acid metabolism</keyword>
<keyword evidence="3" id="KW-0442">Lipid degradation</keyword>
<evidence type="ECO:0000313" key="10">
    <source>
        <dbReference type="Proteomes" id="UP000675920"/>
    </source>
</evidence>
<dbReference type="Gene3D" id="1.10.1040.50">
    <property type="match status" value="1"/>
</dbReference>
<dbReference type="AlphaFoldDB" id="A0A8B6X8P0"/>
<dbReference type="RefSeq" id="WP_034412004.1">
    <property type="nucleotide sequence ID" value="NZ_AXWS01000015.1"/>
</dbReference>
<dbReference type="PANTHER" id="PTHR48075:SF7">
    <property type="entry name" value="3-HYDROXYACYL-COA DEHYDROGENASE-RELATED"/>
    <property type="match status" value="1"/>
</dbReference>
<feature type="domain" description="3-hydroxyacyl-CoA dehydrogenase C-terminal" evidence="8">
    <location>
        <begin position="192"/>
        <end position="291"/>
    </location>
</feature>
<dbReference type="Proteomes" id="UP000675920">
    <property type="component" value="Unplaced"/>
</dbReference>
<comment type="catalytic activity">
    <reaction evidence="7">
        <text>a (3S)-3-hydroxyacyl-CoA + NAD(+) = a 3-oxoacyl-CoA + NADH + H(+)</text>
        <dbReference type="Rhea" id="RHEA:22432"/>
        <dbReference type="ChEBI" id="CHEBI:15378"/>
        <dbReference type="ChEBI" id="CHEBI:57318"/>
        <dbReference type="ChEBI" id="CHEBI:57540"/>
        <dbReference type="ChEBI" id="CHEBI:57945"/>
        <dbReference type="ChEBI" id="CHEBI:90726"/>
        <dbReference type="EC" id="1.1.1.35"/>
    </reaction>
</comment>
<dbReference type="SUPFAM" id="SSF52096">
    <property type="entry name" value="ClpP/crotonase"/>
    <property type="match status" value="1"/>
</dbReference>
<organism evidence="10 11">
    <name type="scientific">Derxia gummosa DSM 723</name>
    <dbReference type="NCBI Taxonomy" id="1121388"/>
    <lineage>
        <taxon>Bacteria</taxon>
        <taxon>Pseudomonadati</taxon>
        <taxon>Pseudomonadota</taxon>
        <taxon>Betaproteobacteria</taxon>
        <taxon>Burkholderiales</taxon>
        <taxon>Alcaligenaceae</taxon>
        <taxon>Derxia</taxon>
    </lineage>
</organism>
<dbReference type="UniPathway" id="UPA00659"/>
<dbReference type="InterPro" id="IPR006108">
    <property type="entry name" value="3HC_DH_C"/>
</dbReference>
<dbReference type="OrthoDB" id="5287258at2"/>
<evidence type="ECO:0000259" key="9">
    <source>
        <dbReference type="Pfam" id="PF02737"/>
    </source>
</evidence>
<keyword evidence="5" id="KW-0520">NAD</keyword>
<evidence type="ECO:0000313" key="11">
    <source>
        <dbReference type="RefSeq" id="WP_034412004.1"/>
    </source>
</evidence>
<dbReference type="GO" id="GO:0003857">
    <property type="term" value="F:(3S)-3-hydroxyacyl-CoA dehydrogenase (NAD+) activity"/>
    <property type="evidence" value="ECO:0007669"/>
    <property type="project" value="UniProtKB-EC"/>
</dbReference>
<evidence type="ECO:0000256" key="5">
    <source>
        <dbReference type="ARBA" id="ARBA00023027"/>
    </source>
</evidence>
<evidence type="ECO:0000256" key="2">
    <source>
        <dbReference type="ARBA" id="ARBA00022832"/>
    </source>
</evidence>
<dbReference type="PANTHER" id="PTHR48075">
    <property type="entry name" value="3-HYDROXYACYL-COA DEHYDROGENASE FAMILY PROTEIN"/>
    <property type="match status" value="1"/>
</dbReference>
<evidence type="ECO:0000259" key="8">
    <source>
        <dbReference type="Pfam" id="PF00725"/>
    </source>
</evidence>
<protein>
    <submittedName>
        <fullName evidence="11">3-hydroxyacyl-CoA dehydrogenase/enoyl-CoA hydratase family protein</fullName>
    </submittedName>
</protein>
<dbReference type="SUPFAM" id="SSF51735">
    <property type="entry name" value="NAD(P)-binding Rossmann-fold domains"/>
    <property type="match status" value="1"/>
</dbReference>
<proteinExistence type="predicted"/>
<keyword evidence="10" id="KW-1185">Reference proteome</keyword>
<evidence type="ECO:0000256" key="3">
    <source>
        <dbReference type="ARBA" id="ARBA00022963"/>
    </source>
</evidence>
<comment type="pathway">
    <text evidence="1">Lipid metabolism; fatty acid beta-oxidation.</text>
</comment>
<dbReference type="InterPro" id="IPR029045">
    <property type="entry name" value="ClpP/crotonase-like_dom_sf"/>
</dbReference>
<dbReference type="Pfam" id="PF00725">
    <property type="entry name" value="3HCDH"/>
    <property type="match status" value="1"/>
</dbReference>
<dbReference type="Pfam" id="PF00378">
    <property type="entry name" value="ECH_1"/>
    <property type="match status" value="1"/>
</dbReference>
<dbReference type="SUPFAM" id="SSF48179">
    <property type="entry name" value="6-phosphogluconate dehydrogenase C-terminal domain-like"/>
    <property type="match status" value="2"/>
</dbReference>
<feature type="domain" description="3-hydroxyacyl-CoA dehydrogenase NAD binding" evidence="9">
    <location>
        <begin position="7"/>
        <end position="189"/>
    </location>
</feature>
<dbReference type="InterPro" id="IPR008927">
    <property type="entry name" value="6-PGluconate_DH-like_C_sf"/>
</dbReference>
<dbReference type="CDD" id="cd06558">
    <property type="entry name" value="crotonase-like"/>
    <property type="match status" value="1"/>
</dbReference>
<dbReference type="InterPro" id="IPR006176">
    <property type="entry name" value="3-OHacyl-CoA_DH_NAD-bd"/>
</dbReference>
<dbReference type="Gene3D" id="3.40.50.720">
    <property type="entry name" value="NAD(P)-binding Rossmann-like Domain"/>
    <property type="match status" value="1"/>
</dbReference>
<dbReference type="GO" id="GO:0070403">
    <property type="term" value="F:NAD+ binding"/>
    <property type="evidence" value="ECO:0007669"/>
    <property type="project" value="InterPro"/>
</dbReference>
<keyword evidence="4" id="KW-0560">Oxidoreductase</keyword>
<evidence type="ECO:0000256" key="7">
    <source>
        <dbReference type="ARBA" id="ARBA00049556"/>
    </source>
</evidence>
<dbReference type="InterPro" id="IPR036291">
    <property type="entry name" value="NAD(P)-bd_dom_sf"/>
</dbReference>
<reference evidence="11" key="1">
    <citation type="submission" date="2025-08" db="UniProtKB">
        <authorList>
            <consortium name="RefSeq"/>
        </authorList>
    </citation>
    <scope>IDENTIFICATION</scope>
</reference>
<evidence type="ECO:0000256" key="4">
    <source>
        <dbReference type="ARBA" id="ARBA00023002"/>
    </source>
</evidence>
<dbReference type="GO" id="GO:0006635">
    <property type="term" value="P:fatty acid beta-oxidation"/>
    <property type="evidence" value="ECO:0007669"/>
    <property type="project" value="UniProtKB-UniPathway"/>
</dbReference>
<accession>A0A8B6X8P0</accession>
<dbReference type="InterPro" id="IPR001753">
    <property type="entry name" value="Enoyl-CoA_hydra/iso"/>
</dbReference>
<sequence>MSISIRKVAVLGAGVMGAQIAAHCINARVPVVLFDLPTEGRPNAIAEKAVAGLVKLKPAPFGDAGEAGLIELANYDSDLGKLAGCDLVIEAIAERLDWKRALYEKVAPHLAPHAIFATNTSGLPLAQLSEGFDAELARRFVGVHFFNPPRYMHLAELIALPATEPDILDALETFLTHTLGKGVVHAKDTPNFVGNRVGVFSILSAFHHAARLGLGYDVIDDLTGSKLGRAKSGTFRTADVVGLDTLAHVIATMERGLPDDPFRAHFGTPAVLRALIDKGALGQKTGAGFYRKDGKAILRLDPAKGEYVPAGGKADEIVGRMLKKPAPERFRLLRESSNPQAQFLWSVFRDVWHYIAVHLGDIARSAREIDLAIRFGFGWTEGPFETWQNAGWKQIAGWIAEDIAAGKAMSDTPLPAWVNEIDAAHGPEGSWSASEGRYVRPRELPVYERQIFRASLAGDGGADPRTAGTTVFEDDAIRLWHADGAGRDEVLIASFKTKMNTIGPGVIAGLHKGIELAEANYKGLVIWQPASLSGGPFSAGADLQAMLPAFMAKGPAGIEPAQKALQDVFLRLRYASVPTVAALAGIVLGGGCELAVHCAKRVAHLESYVGLVEIGVGLLPGGGGSTYLARRAAELTPEGGDLLPALKTLFTNVAMANVGTSALESRRYGYLLPDDPVVLNIHELLSAAIETARGLHGAGYRPPLPGRTFAVAGRSAIATIRAQLANLRDGGLITAYDEQLASTIAEVMCGGQVEAGSIADEATLLALERKHFGRLLGNPKTQERIMSLLNGGKPVRN</sequence>
<name>A0A8B6X8P0_9BURK</name>
<evidence type="ECO:0000256" key="6">
    <source>
        <dbReference type="ARBA" id="ARBA00023098"/>
    </source>
</evidence>